<dbReference type="SUPFAM" id="SSF56954">
    <property type="entry name" value="Outer membrane efflux proteins (OEP)"/>
    <property type="match status" value="1"/>
</dbReference>
<dbReference type="GO" id="GO:0015288">
    <property type="term" value="F:porin activity"/>
    <property type="evidence" value="ECO:0007669"/>
    <property type="project" value="TreeGrafter"/>
</dbReference>
<dbReference type="Pfam" id="PF02321">
    <property type="entry name" value="OEP"/>
    <property type="match status" value="1"/>
</dbReference>
<comment type="subcellular location">
    <subcellularLocation>
        <location evidence="1">Cell outer membrane</location>
    </subcellularLocation>
</comment>
<evidence type="ECO:0000256" key="2">
    <source>
        <dbReference type="ARBA" id="ARBA00007613"/>
    </source>
</evidence>
<evidence type="ECO:0000256" key="1">
    <source>
        <dbReference type="ARBA" id="ARBA00004442"/>
    </source>
</evidence>
<evidence type="ECO:0000256" key="7">
    <source>
        <dbReference type="ARBA" id="ARBA00023237"/>
    </source>
</evidence>
<dbReference type="EMBL" id="RYZH01000030">
    <property type="protein sequence ID" value="RUL86745.1"/>
    <property type="molecule type" value="Genomic_DNA"/>
</dbReference>
<keyword evidence="10" id="KW-1185">Reference proteome</keyword>
<dbReference type="AlphaFoldDB" id="A0A432MHZ2"/>
<organism evidence="9 10">
    <name type="scientific">Tautonia sociabilis</name>
    <dbReference type="NCBI Taxonomy" id="2080755"/>
    <lineage>
        <taxon>Bacteria</taxon>
        <taxon>Pseudomonadati</taxon>
        <taxon>Planctomycetota</taxon>
        <taxon>Planctomycetia</taxon>
        <taxon>Isosphaerales</taxon>
        <taxon>Isosphaeraceae</taxon>
        <taxon>Tautonia</taxon>
    </lineage>
</organism>
<dbReference type="GO" id="GO:0015562">
    <property type="term" value="F:efflux transmembrane transporter activity"/>
    <property type="evidence" value="ECO:0007669"/>
    <property type="project" value="InterPro"/>
</dbReference>
<proteinExistence type="inferred from homology"/>
<dbReference type="GO" id="GO:0009279">
    <property type="term" value="C:cell outer membrane"/>
    <property type="evidence" value="ECO:0007669"/>
    <property type="project" value="UniProtKB-SubCell"/>
</dbReference>
<evidence type="ECO:0000256" key="8">
    <source>
        <dbReference type="SAM" id="MobiDB-lite"/>
    </source>
</evidence>
<reference evidence="9 10" key="2">
    <citation type="submission" date="2019-01" db="EMBL/GenBank/DDBJ databases">
        <title>Tautonia sociabilis, a novel thermotolerant planctomycete of Isosphaeraceae family, isolated from a 4000 m deep subterranean habitat.</title>
        <authorList>
            <person name="Kovaleva O.L."/>
            <person name="Elcheninov A.G."/>
            <person name="Van Heerden E."/>
            <person name="Toshchakov S.V."/>
            <person name="Novikov A."/>
            <person name="Bonch-Osmolovskaya E.A."/>
            <person name="Kublanov I.V."/>
        </authorList>
    </citation>
    <scope>NUCLEOTIDE SEQUENCE [LARGE SCALE GENOMIC DNA]</scope>
    <source>
        <strain evidence="9 10">GM2012</strain>
    </source>
</reference>
<dbReference type="PRINTS" id="PR01217">
    <property type="entry name" value="PRICHEXTENSN"/>
</dbReference>
<feature type="compositionally biased region" description="Low complexity" evidence="8">
    <location>
        <begin position="767"/>
        <end position="780"/>
    </location>
</feature>
<accession>A0A432MHZ2</accession>
<dbReference type="OrthoDB" id="229865at2"/>
<keyword evidence="4" id="KW-1134">Transmembrane beta strand</keyword>
<dbReference type="Proteomes" id="UP000280296">
    <property type="component" value="Unassembled WGS sequence"/>
</dbReference>
<dbReference type="GO" id="GO:1990281">
    <property type="term" value="C:efflux pump complex"/>
    <property type="evidence" value="ECO:0007669"/>
    <property type="project" value="TreeGrafter"/>
</dbReference>
<sequence length="800" mass="86710">MAQNKDGLAMRLTRFGNRYLRAALAAVWLTPAGCQRIPYIDQSKPVPHDPIAAVAHEDQAIRQAAFLSELPVQLPDVAPPRTPDNAEAMEPWPITLEEAIQIGMDNSEVIRVISLGAQGIPVTGFAPTPLNTQAGAALGAGTLATVYDPAIQETQIAQALSTFDAQLSTRLFYESRDFLVNNSIQAGFFDPDTNVFALVRQRGAPQGVPSFEAAISKRTATGATLRVANQVNYTYGNSPIQTFPSTYTAQTTLQFSQPLLGGSNQFGPSGLEANRAPIVIARLNADTSVWRFKAEVMAMVRSIEQQYWALAQQQVQYWSRQQAVRLGEAIFERELEKKRVGTGSEPDVAEAEEQLRQFQLDLVQATSDLITTERQFRELLGLPPYDGRRIVPVSEPTTARLQPDWESSLAQMISYQPDIVQQQLLVRVAELQLLLARNQLLPALNLDVLYQFNGLGKDLDSAFAVMTGKSVLAIDPIIAQQQSAAGVSPAPAFFNNFQTWQIGLTFSMPIGFRGPLAETRQAQYALLRQRAFLQQTVHQSTHALARFFVEVDSNYKLLKVAGQLREAAERRLEAQEAFFEAGTINIDRYLDAVNRWSNAVATEAQFKTSYNTAIAALEEAKGTLLAYNNIAVAEGPQPRKAYIQAIDQQKAHHRIPIPHDGPVAPRPVVHPPVADPVEPMPTPGTYQTEPSPDFPAPFGTFGPPSQPVGPTVPVGDPAPLASQPPGELDPAISRAAAPAGPPPGSEPLHPPSTPEPTPSTPLPPLPTRSLPQAGPSSGPAPAEPIRETAPIDLPPLPSGG</sequence>
<feature type="compositionally biased region" description="Pro residues" evidence="8">
    <location>
        <begin position="673"/>
        <end position="682"/>
    </location>
</feature>
<feature type="compositionally biased region" description="Pro residues" evidence="8">
    <location>
        <begin position="739"/>
        <end position="766"/>
    </location>
</feature>
<dbReference type="PANTHER" id="PTHR30026:SF23">
    <property type="entry name" value="TO APRF-PUTATIVE OUTER MEMBRANE EFFLUX PROTEIN OR SECRETED ALKALINE PHOSPHATASE-RELATED"/>
    <property type="match status" value="1"/>
</dbReference>
<comment type="similarity">
    <text evidence="2">Belongs to the outer membrane factor (OMF) (TC 1.B.17) family.</text>
</comment>
<protein>
    <recommendedName>
        <fullName evidence="11">TolC family protein</fullName>
    </recommendedName>
</protein>
<evidence type="ECO:0000256" key="5">
    <source>
        <dbReference type="ARBA" id="ARBA00022692"/>
    </source>
</evidence>
<evidence type="ECO:0000256" key="6">
    <source>
        <dbReference type="ARBA" id="ARBA00023136"/>
    </source>
</evidence>
<feature type="region of interest" description="Disordered" evidence="8">
    <location>
        <begin position="673"/>
        <end position="800"/>
    </location>
</feature>
<name>A0A432MHZ2_9BACT</name>
<evidence type="ECO:0000256" key="3">
    <source>
        <dbReference type="ARBA" id="ARBA00022448"/>
    </source>
</evidence>
<evidence type="ECO:0008006" key="11">
    <source>
        <dbReference type="Google" id="ProtNLM"/>
    </source>
</evidence>
<comment type="caution">
    <text evidence="9">The sequence shown here is derived from an EMBL/GenBank/DDBJ whole genome shotgun (WGS) entry which is preliminary data.</text>
</comment>
<dbReference type="InterPro" id="IPR003423">
    <property type="entry name" value="OMP_efflux"/>
</dbReference>
<dbReference type="Gene3D" id="1.20.1600.10">
    <property type="entry name" value="Outer membrane efflux proteins (OEP)"/>
    <property type="match status" value="1"/>
</dbReference>
<evidence type="ECO:0000313" key="9">
    <source>
        <dbReference type="EMBL" id="RUL86745.1"/>
    </source>
</evidence>
<evidence type="ECO:0000256" key="4">
    <source>
        <dbReference type="ARBA" id="ARBA00022452"/>
    </source>
</evidence>
<keyword evidence="7" id="KW-0998">Cell outer membrane</keyword>
<dbReference type="PANTHER" id="PTHR30026">
    <property type="entry name" value="OUTER MEMBRANE PROTEIN TOLC"/>
    <property type="match status" value="1"/>
</dbReference>
<evidence type="ECO:0000313" key="10">
    <source>
        <dbReference type="Proteomes" id="UP000280296"/>
    </source>
</evidence>
<keyword evidence="6" id="KW-0472">Membrane</keyword>
<keyword evidence="5" id="KW-0812">Transmembrane</keyword>
<dbReference type="InterPro" id="IPR051906">
    <property type="entry name" value="TolC-like"/>
</dbReference>
<gene>
    <name evidence="9" type="ORF">TsocGM_15685</name>
</gene>
<reference evidence="9 10" key="1">
    <citation type="submission" date="2018-12" db="EMBL/GenBank/DDBJ databases">
        <authorList>
            <person name="Toschakov S.V."/>
        </authorList>
    </citation>
    <scope>NUCLEOTIDE SEQUENCE [LARGE SCALE GENOMIC DNA]</scope>
    <source>
        <strain evidence="9 10">GM2012</strain>
    </source>
</reference>
<keyword evidence="3" id="KW-0813">Transport</keyword>